<evidence type="ECO:0000256" key="1">
    <source>
        <dbReference type="SAM" id="Phobius"/>
    </source>
</evidence>
<proteinExistence type="predicted"/>
<reference evidence="2" key="1">
    <citation type="submission" date="2021-12" db="EMBL/GenBank/DDBJ databases">
        <title>Enterovibrio ZSDZ35 sp. nov. and Enterovibrio ZSDZ42 sp. nov., isolated from coastal seawater in Qingdao.</title>
        <authorList>
            <person name="Zhang P."/>
        </authorList>
    </citation>
    <scope>NUCLEOTIDE SEQUENCE</scope>
    <source>
        <strain evidence="2">ZSDZ42</strain>
    </source>
</reference>
<accession>A0ABT5R7M5</accession>
<organism evidence="2 3">
    <name type="scientific">Enterovibrio gelatinilyticus</name>
    <dbReference type="NCBI Taxonomy" id="2899819"/>
    <lineage>
        <taxon>Bacteria</taxon>
        <taxon>Pseudomonadati</taxon>
        <taxon>Pseudomonadota</taxon>
        <taxon>Gammaproteobacteria</taxon>
        <taxon>Vibrionales</taxon>
        <taxon>Vibrionaceae</taxon>
        <taxon>Enterovibrio</taxon>
    </lineage>
</organism>
<evidence type="ECO:0000313" key="2">
    <source>
        <dbReference type="EMBL" id="MDD1796265.1"/>
    </source>
</evidence>
<dbReference type="EMBL" id="JAJUBC010000048">
    <property type="protein sequence ID" value="MDD1796265.1"/>
    <property type="molecule type" value="Genomic_DNA"/>
</dbReference>
<sequence length="221" mass="25048">MVINKPDFSKPEEELGQSKIEPFGMLTRLFVGIICSVVIFGCLGAAFLHFVSPSTFPSPRDLELSTYLLLFGGAMAIVVIPWERFGLRVSKFAGVEFAQLIDTQAKEQTEIVSDFEQRIAFLEDAVHLDTESFYTMVWSVSEKQTERLLERFFSEYPMAFSPLRIEKWGAKQEGFDELGNMQPQLLRMTLRKMVREGKLATSVSRHGNTLFKPASLVDAFS</sequence>
<keyword evidence="1" id="KW-1133">Transmembrane helix</keyword>
<feature type="transmembrane region" description="Helical" evidence="1">
    <location>
        <begin position="64"/>
        <end position="82"/>
    </location>
</feature>
<keyword evidence="1" id="KW-0812">Transmembrane</keyword>
<keyword evidence="3" id="KW-1185">Reference proteome</keyword>
<comment type="caution">
    <text evidence="2">The sequence shown here is derived from an EMBL/GenBank/DDBJ whole genome shotgun (WGS) entry which is preliminary data.</text>
</comment>
<keyword evidence="1" id="KW-0472">Membrane</keyword>
<evidence type="ECO:0000313" key="3">
    <source>
        <dbReference type="Proteomes" id="UP001149400"/>
    </source>
</evidence>
<name>A0ABT5R7M5_9GAMM</name>
<protein>
    <submittedName>
        <fullName evidence="2">Uncharacterized protein</fullName>
    </submittedName>
</protein>
<feature type="transmembrane region" description="Helical" evidence="1">
    <location>
        <begin position="29"/>
        <end position="52"/>
    </location>
</feature>
<dbReference type="RefSeq" id="WP_274167017.1">
    <property type="nucleotide sequence ID" value="NZ_JAJUBC010000048.1"/>
</dbReference>
<dbReference type="Proteomes" id="UP001149400">
    <property type="component" value="Unassembled WGS sequence"/>
</dbReference>
<gene>
    <name evidence="2" type="ORF">LRP50_24395</name>
</gene>